<evidence type="ECO:0000256" key="1">
    <source>
        <dbReference type="SAM" id="MobiDB-lite"/>
    </source>
</evidence>
<sequence>MEKKRGQNWGVDEEVALIEEVKARATVLFGSFKGCGIKKGREIKEREWQKIADRLNSQLDIKRREWEEVKKKYYNVKSRSKEKLDGLKRPKTGGGLPLPPLTPGEETYLRLADGEPNLCGVEGGIDTDAPLLSISEPLVPDTEAAAGCSQKADSTLPAIAITAPLEISLDSLQDKQAKPSKRTEKKESASRKRTLEELEEINLTLDNKRLEEEILKIKEEKEVLTLKKEVLLLKKQKLILDIQTTYPSFLAEM</sequence>
<evidence type="ECO:0000313" key="4">
    <source>
        <dbReference type="Proteomes" id="UP000005408"/>
    </source>
</evidence>
<name>A0A8W8MNX6_MAGGI</name>
<dbReference type="Proteomes" id="UP000005408">
    <property type="component" value="Unassembled WGS sequence"/>
</dbReference>
<dbReference type="OMA" id="DGEPNLC"/>
<dbReference type="AlphaFoldDB" id="A0A8W8MNX6"/>
<dbReference type="InterPro" id="IPR028002">
    <property type="entry name" value="Myb_DNA-bind_5"/>
</dbReference>
<evidence type="ECO:0000313" key="3">
    <source>
        <dbReference type="EnsemblMetazoa" id="G34275.2:cds"/>
    </source>
</evidence>
<dbReference type="OrthoDB" id="6131731at2759"/>
<reference evidence="3" key="1">
    <citation type="submission" date="2022-08" db="UniProtKB">
        <authorList>
            <consortium name="EnsemblMetazoa"/>
        </authorList>
    </citation>
    <scope>IDENTIFICATION</scope>
    <source>
        <strain evidence="3">05x7-T-G4-1.051#20</strain>
    </source>
</reference>
<feature type="domain" description="Myb/SANT-like DNA-binding" evidence="2">
    <location>
        <begin position="5"/>
        <end position="84"/>
    </location>
</feature>
<feature type="region of interest" description="Disordered" evidence="1">
    <location>
        <begin position="172"/>
        <end position="192"/>
    </location>
</feature>
<dbReference type="PANTHER" id="PTHR23098:SF16">
    <property type="entry name" value="REGULATORY PROTEIN ZESTE"/>
    <property type="match status" value="1"/>
</dbReference>
<dbReference type="PANTHER" id="PTHR23098">
    <property type="entry name" value="AGAP001331-PA-RELATED"/>
    <property type="match status" value="1"/>
</dbReference>
<keyword evidence="4" id="KW-1185">Reference proteome</keyword>
<dbReference type="EnsemblMetazoa" id="G34275.2">
    <property type="protein sequence ID" value="G34275.2:cds"/>
    <property type="gene ID" value="G34275"/>
</dbReference>
<evidence type="ECO:0000259" key="2">
    <source>
        <dbReference type="Pfam" id="PF13873"/>
    </source>
</evidence>
<proteinExistence type="predicted"/>
<dbReference type="Pfam" id="PF13873">
    <property type="entry name" value="Myb_DNA-bind_5"/>
    <property type="match status" value="1"/>
</dbReference>
<protein>
    <recommendedName>
        <fullName evidence="2">Myb/SANT-like DNA-binding domain-containing protein</fullName>
    </recommendedName>
</protein>
<organism evidence="3 4">
    <name type="scientific">Magallana gigas</name>
    <name type="common">Pacific oyster</name>
    <name type="synonym">Crassostrea gigas</name>
    <dbReference type="NCBI Taxonomy" id="29159"/>
    <lineage>
        <taxon>Eukaryota</taxon>
        <taxon>Metazoa</taxon>
        <taxon>Spiralia</taxon>
        <taxon>Lophotrochozoa</taxon>
        <taxon>Mollusca</taxon>
        <taxon>Bivalvia</taxon>
        <taxon>Autobranchia</taxon>
        <taxon>Pteriomorphia</taxon>
        <taxon>Ostreida</taxon>
        <taxon>Ostreoidea</taxon>
        <taxon>Ostreidae</taxon>
        <taxon>Magallana</taxon>
    </lineage>
</organism>
<feature type="region of interest" description="Disordered" evidence="1">
    <location>
        <begin position="84"/>
        <end position="103"/>
    </location>
</feature>
<accession>A0A8W8MNX6</accession>
<dbReference type="GO" id="GO:0005634">
    <property type="term" value="C:nucleus"/>
    <property type="evidence" value="ECO:0007669"/>
    <property type="project" value="TreeGrafter"/>
</dbReference>